<proteinExistence type="predicted"/>
<accession>A0A6L6UDA9</accession>
<evidence type="ECO:0000313" key="2">
    <source>
        <dbReference type="EMBL" id="MUU78912.1"/>
    </source>
</evidence>
<sequence length="498" mass="59380">MIEINSIISTFSSEEHQKFVNYLQQKNKRKDTKNVQLFKLIASGNEDSTSICKKLYNTKKSNAYHALRKRLFQSLIEFTANKNLEDENSVDMQIVKYILASRTFLIQNNFKIAYKILDKAERLADEHLLFPMLNEIYHTKIQYASNYPKVDLNDLILKQKENQKKHQLEDQLNIVYAKLKSVLNEITYQGKVIDFETELEKILTEHNIKLDSSLSFKSLYQILAIAHFSALVTAKYYKIEDFVLKSYNTLKLKKETDKQLFYQIHIVYIIANTLFRNKKFKSSLLYIEEMEQLMQLKKRAFYKDFILKKTLIKVLNLNYTNKQNEAIILTENILQKKSNDLETLLDLQLTCFMLYFQKGNYNKAKSISSKFYHTDQWYKEKAGLDWVIKKYVAELLLYVELQENDLFFSRLKSFRRSYTNYLKQIEQTRILTFLKFAEQYYLNPKSLTSERFKINLETSFEWITICQEDIFVISFYAWLKSKVEQTDLYQTTLQLLSL</sequence>
<reference evidence="2 3" key="1">
    <citation type="submission" date="2019-12" db="EMBL/GenBank/DDBJ databases">
        <authorList>
            <person name="Li J."/>
        </authorList>
    </citation>
    <scope>NUCLEOTIDE SEQUENCE [LARGE SCALE GENOMIC DNA]</scope>
    <source>
        <strain evidence="2 3">HL2-2</strain>
    </source>
</reference>
<evidence type="ECO:0000256" key="1">
    <source>
        <dbReference type="SAM" id="Coils"/>
    </source>
</evidence>
<organism evidence="2 3">
    <name type="scientific">Winogradskyella endarachnes</name>
    <dbReference type="NCBI Taxonomy" id="2681965"/>
    <lineage>
        <taxon>Bacteria</taxon>
        <taxon>Pseudomonadati</taxon>
        <taxon>Bacteroidota</taxon>
        <taxon>Flavobacteriia</taxon>
        <taxon>Flavobacteriales</taxon>
        <taxon>Flavobacteriaceae</taxon>
        <taxon>Winogradskyella</taxon>
    </lineage>
</organism>
<gene>
    <name evidence="2" type="ORF">GN138_10690</name>
</gene>
<dbReference type="RefSeq" id="WP_157363923.1">
    <property type="nucleotide sequence ID" value="NZ_WOWS01000003.1"/>
</dbReference>
<keyword evidence="3" id="KW-1185">Reference proteome</keyword>
<feature type="coiled-coil region" evidence="1">
    <location>
        <begin position="158"/>
        <end position="185"/>
    </location>
</feature>
<dbReference type="EMBL" id="WOWS01000003">
    <property type="protein sequence ID" value="MUU78912.1"/>
    <property type="molecule type" value="Genomic_DNA"/>
</dbReference>
<protein>
    <submittedName>
        <fullName evidence="2">Uncharacterized protein</fullName>
    </submittedName>
</protein>
<dbReference type="AlphaFoldDB" id="A0A6L6UDA9"/>
<name>A0A6L6UDA9_9FLAO</name>
<evidence type="ECO:0000313" key="3">
    <source>
        <dbReference type="Proteomes" id="UP000478208"/>
    </source>
</evidence>
<keyword evidence="1" id="KW-0175">Coiled coil</keyword>
<comment type="caution">
    <text evidence="2">The sequence shown here is derived from an EMBL/GenBank/DDBJ whole genome shotgun (WGS) entry which is preliminary data.</text>
</comment>
<dbReference type="Proteomes" id="UP000478208">
    <property type="component" value="Unassembled WGS sequence"/>
</dbReference>